<evidence type="ECO:0000259" key="4">
    <source>
        <dbReference type="Pfam" id="PF21530"/>
    </source>
</evidence>
<protein>
    <recommendedName>
        <fullName evidence="1">ATP-dependent DNA helicase</fullName>
        <ecNumber evidence="1">5.6.2.3</ecNumber>
    </recommendedName>
</protein>
<dbReference type="SUPFAM" id="SSF52540">
    <property type="entry name" value="P-loop containing nucleoside triphosphate hydrolases"/>
    <property type="match status" value="2"/>
</dbReference>
<evidence type="ECO:0000256" key="2">
    <source>
        <dbReference type="SAM" id="MobiDB-lite"/>
    </source>
</evidence>
<feature type="compositionally biased region" description="Basic and acidic residues" evidence="2">
    <location>
        <begin position="499"/>
        <end position="515"/>
    </location>
</feature>
<keyword evidence="1" id="KW-0233">DNA recombination</keyword>
<keyword evidence="1" id="KW-0234">DNA repair</keyword>
<gene>
    <name evidence="6" type="primary">LOC104728793</name>
</gene>
<comment type="similarity">
    <text evidence="1">Belongs to the helicase family.</text>
</comment>
<sequence>MDEAAQYAFPIQLRHLFVTLSLYCELSSPHTLWEHCWRHLAEDIPDYQRKTFNFSDQRFSDEELQSYTLIEIERILAQNDRSLTDFEDMPRPGKELLKKMKNSMHNDEKSYNIPKEEEEYCKLIQTLNDKQKEVYGAVINSIDHGRGKLFFLNGPGGTGKTYVYKTIISRLRSQGKIVLPVASSGIAAILLPNSRTAHSRFKIPIDLHQDSICNISRNSMRAELLEKTDLIIWDEAPMCHRFAVEALDKSLRDVLLVANPDAANKPFGGKTVLLGGDFRQILPVIPQGTRQETVMATINRSYIWNYCSLFTLEENMRLHQAEKDFAKWLLGIGDGTTPKPAKYRTSNDEIGIVKIENKLLLENNGDSVDRIGKSIYQDFDVKFKDKDYLIERAILTPRNEMVDEVNNYMLSCLKGEQKEYLSADTIGIPNHKLDLKVNAPIMLLRNINQREGLCNGTRLIITRLGKRIIEAEILTGTHVGKRTSEDDVNCRTKRKTRKERQEPMDDQRKKQRIED</sequence>
<keyword evidence="5" id="KW-1185">Reference proteome</keyword>
<feature type="domain" description="DNA helicase Pif1-like DEAD-box helicase" evidence="3">
    <location>
        <begin position="127"/>
        <end position="340"/>
    </location>
</feature>
<reference evidence="6" key="2">
    <citation type="submission" date="2025-08" db="UniProtKB">
        <authorList>
            <consortium name="RefSeq"/>
        </authorList>
    </citation>
    <scope>IDENTIFICATION</scope>
    <source>
        <tissue evidence="6">Leaf</tissue>
    </source>
</reference>
<feature type="region of interest" description="Disordered" evidence="2">
    <location>
        <begin position="482"/>
        <end position="515"/>
    </location>
</feature>
<feature type="domain" description="DNA helicase Pif1-like 2B" evidence="4">
    <location>
        <begin position="424"/>
        <end position="464"/>
    </location>
</feature>
<keyword evidence="1" id="KW-0347">Helicase</keyword>
<evidence type="ECO:0000259" key="3">
    <source>
        <dbReference type="Pfam" id="PF05970"/>
    </source>
</evidence>
<dbReference type="PANTHER" id="PTHR10492:SF90">
    <property type="entry name" value="ATP-DEPENDENT DNA HELICASE"/>
    <property type="match status" value="1"/>
</dbReference>
<dbReference type="EC" id="5.6.2.3" evidence="1"/>
<keyword evidence="1" id="KW-0067">ATP-binding</keyword>
<keyword evidence="1" id="KW-0547">Nucleotide-binding</keyword>
<dbReference type="PANTHER" id="PTHR10492">
    <property type="match status" value="1"/>
</dbReference>
<keyword evidence="1" id="KW-0378">Hydrolase</keyword>
<dbReference type="Pfam" id="PF05970">
    <property type="entry name" value="PIF1"/>
    <property type="match status" value="1"/>
</dbReference>
<organism evidence="5 6">
    <name type="scientific">Camelina sativa</name>
    <name type="common">False flax</name>
    <name type="synonym">Myagrum sativum</name>
    <dbReference type="NCBI Taxonomy" id="90675"/>
    <lineage>
        <taxon>Eukaryota</taxon>
        <taxon>Viridiplantae</taxon>
        <taxon>Streptophyta</taxon>
        <taxon>Embryophyta</taxon>
        <taxon>Tracheophyta</taxon>
        <taxon>Spermatophyta</taxon>
        <taxon>Magnoliopsida</taxon>
        <taxon>eudicotyledons</taxon>
        <taxon>Gunneridae</taxon>
        <taxon>Pentapetalae</taxon>
        <taxon>rosids</taxon>
        <taxon>malvids</taxon>
        <taxon>Brassicales</taxon>
        <taxon>Brassicaceae</taxon>
        <taxon>Camelineae</taxon>
        <taxon>Camelina</taxon>
    </lineage>
</organism>
<dbReference type="Proteomes" id="UP000694864">
    <property type="component" value="Chromosome 11"/>
</dbReference>
<accession>A0ABM0UTD1</accession>
<dbReference type="GeneID" id="104728793"/>
<keyword evidence="1" id="KW-0227">DNA damage</keyword>
<comment type="cofactor">
    <cofactor evidence="1">
        <name>Mg(2+)</name>
        <dbReference type="ChEBI" id="CHEBI:18420"/>
    </cofactor>
</comment>
<dbReference type="InterPro" id="IPR049163">
    <property type="entry name" value="Pif1-like_2B_dom"/>
</dbReference>
<proteinExistence type="inferred from homology"/>
<dbReference type="InterPro" id="IPR010285">
    <property type="entry name" value="DNA_helicase_pif1-like_DEAD"/>
</dbReference>
<reference evidence="5" key="1">
    <citation type="journal article" date="2014" name="Nat. Commun.">
        <title>The emerging biofuel crop Camelina sativa retains a highly undifferentiated hexaploid genome structure.</title>
        <authorList>
            <person name="Kagale S."/>
            <person name="Koh C."/>
            <person name="Nixon J."/>
            <person name="Bollina V."/>
            <person name="Clarke W.E."/>
            <person name="Tuteja R."/>
            <person name="Spillane C."/>
            <person name="Robinson S.J."/>
            <person name="Links M.G."/>
            <person name="Clarke C."/>
            <person name="Higgins E.E."/>
            <person name="Huebert T."/>
            <person name="Sharpe A.G."/>
            <person name="Parkin I.A."/>
        </authorList>
    </citation>
    <scope>NUCLEOTIDE SEQUENCE [LARGE SCALE GENOMIC DNA]</scope>
    <source>
        <strain evidence="5">cv. DH55</strain>
    </source>
</reference>
<dbReference type="InterPro" id="IPR027417">
    <property type="entry name" value="P-loop_NTPase"/>
</dbReference>
<evidence type="ECO:0000313" key="5">
    <source>
        <dbReference type="Proteomes" id="UP000694864"/>
    </source>
</evidence>
<dbReference type="RefSeq" id="XP_010446027.1">
    <property type="nucleotide sequence ID" value="XM_010447725.1"/>
</dbReference>
<evidence type="ECO:0000256" key="1">
    <source>
        <dbReference type="RuleBase" id="RU363044"/>
    </source>
</evidence>
<comment type="catalytic activity">
    <reaction evidence="1">
        <text>ATP + H2O = ADP + phosphate + H(+)</text>
        <dbReference type="Rhea" id="RHEA:13065"/>
        <dbReference type="ChEBI" id="CHEBI:15377"/>
        <dbReference type="ChEBI" id="CHEBI:15378"/>
        <dbReference type="ChEBI" id="CHEBI:30616"/>
        <dbReference type="ChEBI" id="CHEBI:43474"/>
        <dbReference type="ChEBI" id="CHEBI:456216"/>
        <dbReference type="EC" id="5.6.2.3"/>
    </reaction>
</comment>
<name>A0ABM0UTD1_CAMSA</name>
<dbReference type="Gene3D" id="3.40.50.300">
    <property type="entry name" value="P-loop containing nucleotide triphosphate hydrolases"/>
    <property type="match status" value="1"/>
</dbReference>
<evidence type="ECO:0000313" key="6">
    <source>
        <dbReference type="RefSeq" id="XP_010446027.1"/>
    </source>
</evidence>
<dbReference type="Pfam" id="PF21530">
    <property type="entry name" value="Pif1_2B_dom"/>
    <property type="match status" value="1"/>
</dbReference>